<evidence type="ECO:0000256" key="7">
    <source>
        <dbReference type="ARBA" id="ARBA00023004"/>
    </source>
</evidence>
<keyword evidence="4" id="KW-0479">Metal-binding</keyword>
<evidence type="ECO:0000256" key="2">
    <source>
        <dbReference type="ARBA" id="ARBA00001964"/>
    </source>
</evidence>
<protein>
    <submittedName>
        <fullName evidence="12">Pyruvate/2-oxoacid ferredoxin oxidoreductase, beta subunit</fullName>
        <ecNumber evidence="12">1.2.7.-</ecNumber>
    </submittedName>
</protein>
<dbReference type="RefSeq" id="WP_161931973.1">
    <property type="nucleotide sequence ID" value="NZ_CP047901.1"/>
</dbReference>
<dbReference type="Gene3D" id="3.40.50.970">
    <property type="match status" value="1"/>
</dbReference>
<comment type="cofactor">
    <cofactor evidence="1">
        <name>Mg(2+)</name>
        <dbReference type="ChEBI" id="CHEBI:18420"/>
    </cofactor>
</comment>
<dbReference type="SUPFAM" id="SSF52518">
    <property type="entry name" value="Thiamin diphosphate-binding fold (THDP-binding)"/>
    <property type="match status" value="1"/>
</dbReference>
<evidence type="ECO:0000313" key="12">
    <source>
        <dbReference type="EMBL" id="QHO63600.1"/>
    </source>
</evidence>
<dbReference type="EMBL" id="CP047901">
    <property type="protein sequence ID" value="QHO63600.1"/>
    <property type="molecule type" value="Genomic_DNA"/>
</dbReference>
<reference evidence="13" key="1">
    <citation type="journal article" date="2020" name="Microorganisms">
        <title>Complete Genome of a Member of a New Bacterial Lineage in the Microgenomates Group Reveals an Unusual Nucleotide Composition Disparity Between Two Strands of DNA and Limited Metabolic Potential.</title>
        <authorList>
            <person name="Kadnikov V.V."/>
            <person name="Mardanov A.V."/>
            <person name="Beletsky A.V."/>
            <person name="Karnachuk O.V."/>
            <person name="Ravin N.V."/>
        </authorList>
    </citation>
    <scope>NUCLEOTIDE SEQUENCE [LARGE SCALE GENOMIC DNA]</scope>
</reference>
<proteinExistence type="predicted"/>
<keyword evidence="12" id="KW-0670">Pyruvate</keyword>
<dbReference type="InterPro" id="IPR011896">
    <property type="entry name" value="OFOB"/>
</dbReference>
<dbReference type="InterPro" id="IPR051457">
    <property type="entry name" value="2-oxoacid:Fd_oxidoreductase"/>
</dbReference>
<dbReference type="GO" id="GO:0046872">
    <property type="term" value="F:metal ion binding"/>
    <property type="evidence" value="ECO:0007669"/>
    <property type="project" value="UniProtKB-KW"/>
</dbReference>
<evidence type="ECO:0000313" key="13">
    <source>
        <dbReference type="Proteomes" id="UP000463983"/>
    </source>
</evidence>
<dbReference type="InterPro" id="IPR032686">
    <property type="entry name" value="PFO_beta_C"/>
</dbReference>
<keyword evidence="5" id="KW-0460">Magnesium</keyword>
<sequence>MKSEELNTSVFPTWCPGCGDYGIWAALKKALSKLDTPIENVVIVYGIGCSGNMASFVKVYGVHGLHGRAIPVAEGIKLANKKLKVIVVGGDGDLLGEGVAHLVAASRSNPDITVILHNNQIYGLTTGQSSPISLKGSKSKTYPMGTPDEPLNPVQLALTLGASQVMRGFAGDIEHLTTLISDAINHEGFSLVEVLQPCVTFNKINTYAWFRERIKKLEQPERSRLEALKKGVWTNQQIMIGEFFRESKPVLGYSYGVLERKNLLELKRKREMNKLFESFR</sequence>
<dbReference type="InterPro" id="IPR011766">
    <property type="entry name" value="TPP_enzyme_TPP-bd"/>
</dbReference>
<dbReference type="EC" id="1.2.7.-" evidence="12"/>
<keyword evidence="8" id="KW-0411">Iron-sulfur</keyword>
<evidence type="ECO:0000259" key="11">
    <source>
        <dbReference type="Pfam" id="PF12367"/>
    </source>
</evidence>
<keyword evidence="13" id="KW-1185">Reference proteome</keyword>
<evidence type="ECO:0000256" key="8">
    <source>
        <dbReference type="ARBA" id="ARBA00023014"/>
    </source>
</evidence>
<dbReference type="Proteomes" id="UP000463983">
    <property type="component" value="Chromosome"/>
</dbReference>
<dbReference type="GO" id="GO:0051536">
    <property type="term" value="F:iron-sulfur cluster binding"/>
    <property type="evidence" value="ECO:0007669"/>
    <property type="project" value="UniProtKB-KW"/>
</dbReference>
<dbReference type="InterPro" id="IPR029061">
    <property type="entry name" value="THDP-binding"/>
</dbReference>
<dbReference type="GO" id="GO:0030976">
    <property type="term" value="F:thiamine pyrophosphate binding"/>
    <property type="evidence" value="ECO:0007669"/>
    <property type="project" value="InterPro"/>
</dbReference>
<dbReference type="GO" id="GO:0045333">
    <property type="term" value="P:cellular respiration"/>
    <property type="evidence" value="ECO:0007669"/>
    <property type="project" value="UniProtKB-ARBA"/>
</dbReference>
<name>A0A857NB66_9BACT</name>
<dbReference type="GO" id="GO:0016625">
    <property type="term" value="F:oxidoreductase activity, acting on the aldehyde or oxo group of donors, iron-sulfur protein as acceptor"/>
    <property type="evidence" value="ECO:0007669"/>
    <property type="project" value="UniProtKB-ARBA"/>
</dbReference>
<keyword evidence="9" id="KW-0786">Thiamine pyrophosphate</keyword>
<evidence type="ECO:0000259" key="10">
    <source>
        <dbReference type="Pfam" id="PF02775"/>
    </source>
</evidence>
<keyword evidence="7" id="KW-0408">Iron</keyword>
<evidence type="ECO:0000256" key="1">
    <source>
        <dbReference type="ARBA" id="ARBA00001946"/>
    </source>
</evidence>
<dbReference type="KEGG" id="caqa:MICH65_0619"/>
<dbReference type="PANTHER" id="PTHR48084:SF4">
    <property type="entry name" value="2-OXOGLUTARATE OXIDOREDUCTASE SUBUNIT KORB"/>
    <property type="match status" value="1"/>
</dbReference>
<gene>
    <name evidence="12" type="ORF">MICH65_0619</name>
</gene>
<dbReference type="NCBIfam" id="TIGR02177">
    <property type="entry name" value="PorB_KorB"/>
    <property type="match status" value="1"/>
</dbReference>
<evidence type="ECO:0000256" key="9">
    <source>
        <dbReference type="ARBA" id="ARBA00023052"/>
    </source>
</evidence>
<evidence type="ECO:0000256" key="4">
    <source>
        <dbReference type="ARBA" id="ARBA00022723"/>
    </source>
</evidence>
<dbReference type="CDD" id="cd03375">
    <property type="entry name" value="TPP_OGFOR"/>
    <property type="match status" value="1"/>
</dbReference>
<organism evidence="12 13">
    <name type="scientific">Candidatus Chazhemtobacterium aquaticus</name>
    <dbReference type="NCBI Taxonomy" id="2715735"/>
    <lineage>
        <taxon>Bacteria</taxon>
        <taxon>Candidatus Chazhemtobacteraceae</taxon>
        <taxon>Candidatus Chazhemtobacterium</taxon>
    </lineage>
</organism>
<dbReference type="Pfam" id="PF12367">
    <property type="entry name" value="PFO_beta_C"/>
    <property type="match status" value="1"/>
</dbReference>
<comment type="cofactor">
    <cofactor evidence="3">
        <name>[4Fe-4S] cluster</name>
        <dbReference type="ChEBI" id="CHEBI:49883"/>
    </cofactor>
</comment>
<dbReference type="AlphaFoldDB" id="A0A857NB66"/>
<evidence type="ECO:0000256" key="5">
    <source>
        <dbReference type="ARBA" id="ARBA00022842"/>
    </source>
</evidence>
<comment type="cofactor">
    <cofactor evidence="2">
        <name>thiamine diphosphate</name>
        <dbReference type="ChEBI" id="CHEBI:58937"/>
    </cofactor>
</comment>
<accession>A0A857NB66</accession>
<dbReference type="PANTHER" id="PTHR48084">
    <property type="entry name" value="2-OXOGLUTARATE OXIDOREDUCTASE SUBUNIT KORB-RELATED"/>
    <property type="match status" value="1"/>
</dbReference>
<keyword evidence="6 12" id="KW-0560">Oxidoreductase</keyword>
<dbReference type="Pfam" id="PF02775">
    <property type="entry name" value="TPP_enzyme_C"/>
    <property type="match status" value="1"/>
</dbReference>
<evidence type="ECO:0000256" key="3">
    <source>
        <dbReference type="ARBA" id="ARBA00001966"/>
    </source>
</evidence>
<feature type="domain" description="Pyruvate ferredoxin oxidoreductase beta subunit C-terminal" evidence="11">
    <location>
        <begin position="198"/>
        <end position="251"/>
    </location>
</feature>
<evidence type="ECO:0000256" key="6">
    <source>
        <dbReference type="ARBA" id="ARBA00023002"/>
    </source>
</evidence>
<feature type="domain" description="Thiamine pyrophosphate enzyme TPP-binding" evidence="10">
    <location>
        <begin position="50"/>
        <end position="194"/>
    </location>
</feature>